<evidence type="ECO:0000313" key="4">
    <source>
        <dbReference type="Proteomes" id="UP001141183"/>
    </source>
</evidence>
<dbReference type="InterPro" id="IPR000836">
    <property type="entry name" value="PRTase_dom"/>
</dbReference>
<feature type="domain" description="Phosphoribosyltransferase" evidence="2">
    <location>
        <begin position="119"/>
        <end position="210"/>
    </location>
</feature>
<protein>
    <submittedName>
        <fullName evidence="3">ComF family protein</fullName>
    </submittedName>
</protein>
<dbReference type="RefSeq" id="WP_008676634.1">
    <property type="nucleotide sequence ID" value="NZ_CABKOG010000003.1"/>
</dbReference>
<proteinExistence type="inferred from homology"/>
<reference evidence="3" key="1">
    <citation type="submission" date="2022-05" db="EMBL/GenBank/DDBJ databases">
        <title>Draft genome sequence of Clostridium tertium strain CP3 isolated from Peru.</title>
        <authorList>
            <person name="Hurtado R."/>
            <person name="Lima L."/>
            <person name="Sousa T."/>
            <person name="Jaiswal A.K."/>
            <person name="Tiwari S."/>
            <person name="Maturrano L."/>
            <person name="Brenig B."/>
            <person name="Azevedo V."/>
        </authorList>
    </citation>
    <scope>NUCLEOTIDE SEQUENCE</scope>
    <source>
        <strain evidence="3">CP3</strain>
    </source>
</reference>
<dbReference type="PANTHER" id="PTHR47505:SF1">
    <property type="entry name" value="DNA UTILIZATION PROTEIN YHGH"/>
    <property type="match status" value="1"/>
</dbReference>
<comment type="caution">
    <text evidence="3">The sequence shown here is derived from an EMBL/GenBank/DDBJ whole genome shotgun (WGS) entry which is preliminary data.</text>
</comment>
<dbReference type="PANTHER" id="PTHR47505">
    <property type="entry name" value="DNA UTILIZATION PROTEIN YHGH"/>
    <property type="match status" value="1"/>
</dbReference>
<dbReference type="AlphaFoldDB" id="A0A9X4B1M9"/>
<evidence type="ECO:0000259" key="2">
    <source>
        <dbReference type="Pfam" id="PF00156"/>
    </source>
</evidence>
<comment type="similarity">
    <text evidence="1">Belongs to the ComF/GntX family.</text>
</comment>
<gene>
    <name evidence="3" type="ORF">NE398_18500</name>
</gene>
<dbReference type="CDD" id="cd06223">
    <property type="entry name" value="PRTases_typeI"/>
    <property type="match status" value="1"/>
</dbReference>
<evidence type="ECO:0000256" key="1">
    <source>
        <dbReference type="ARBA" id="ARBA00008007"/>
    </source>
</evidence>
<dbReference type="SUPFAM" id="SSF53271">
    <property type="entry name" value="PRTase-like"/>
    <property type="match status" value="1"/>
</dbReference>
<dbReference type="Proteomes" id="UP001141183">
    <property type="component" value="Unassembled WGS sequence"/>
</dbReference>
<accession>A0A9X4B1M9</accession>
<dbReference type="EMBL" id="JAMRYU010000024">
    <property type="protein sequence ID" value="MDC4242124.1"/>
    <property type="molecule type" value="Genomic_DNA"/>
</dbReference>
<dbReference type="InterPro" id="IPR051910">
    <property type="entry name" value="ComF/GntX_DNA_util-trans"/>
</dbReference>
<dbReference type="Pfam" id="PF00156">
    <property type="entry name" value="Pribosyltran"/>
    <property type="match status" value="1"/>
</dbReference>
<sequence>MGKGLIKLLREIIDELLDIIYPPKNKCITCDNEVIGVCPICKSKIMRVKEESKILSYGYYSGVMKKLILEFKYNKNFLAGNILADYLCELINENNIDVDAILFIPSSKKALKDRGFNQCEFMAQKISRTLNIPIYSDIIKVKNIKEQKTLSKEDRFKNIEGAFGIKSNKNIKDKNIILIDDVITTGATLLECEKLLKKSGANSIKILTVAKSYI</sequence>
<name>A0A9X4B1M9_9CLOT</name>
<evidence type="ECO:0000313" key="3">
    <source>
        <dbReference type="EMBL" id="MDC4242124.1"/>
    </source>
</evidence>
<organism evidence="3 4">
    <name type="scientific">Clostridium tertium</name>
    <dbReference type="NCBI Taxonomy" id="1559"/>
    <lineage>
        <taxon>Bacteria</taxon>
        <taxon>Bacillati</taxon>
        <taxon>Bacillota</taxon>
        <taxon>Clostridia</taxon>
        <taxon>Eubacteriales</taxon>
        <taxon>Clostridiaceae</taxon>
        <taxon>Clostridium</taxon>
    </lineage>
</organism>
<dbReference type="InterPro" id="IPR029057">
    <property type="entry name" value="PRTase-like"/>
</dbReference>
<keyword evidence="4" id="KW-1185">Reference proteome</keyword>
<dbReference type="Gene3D" id="3.40.50.2020">
    <property type="match status" value="1"/>
</dbReference>